<dbReference type="RefSeq" id="WP_136578381.1">
    <property type="nucleotide sequence ID" value="NZ_STFF01000004.1"/>
</dbReference>
<dbReference type="InterPro" id="IPR035901">
    <property type="entry name" value="GIY-YIG_endonuc_sf"/>
</dbReference>
<evidence type="ECO:0000256" key="1">
    <source>
        <dbReference type="ARBA" id="ARBA00007435"/>
    </source>
</evidence>
<dbReference type="AlphaFoldDB" id="A0A4S8HT05"/>
<dbReference type="Gene3D" id="3.40.1440.10">
    <property type="entry name" value="GIY-YIG endonuclease"/>
    <property type="match status" value="1"/>
</dbReference>
<dbReference type="PANTHER" id="PTHR34477">
    <property type="entry name" value="UPF0213 PROTEIN YHBQ"/>
    <property type="match status" value="1"/>
</dbReference>
<evidence type="ECO:0000259" key="2">
    <source>
        <dbReference type="PROSITE" id="PS50164"/>
    </source>
</evidence>
<dbReference type="PROSITE" id="PS50164">
    <property type="entry name" value="GIY_YIG"/>
    <property type="match status" value="1"/>
</dbReference>
<evidence type="ECO:0000313" key="3">
    <source>
        <dbReference type="EMBL" id="THU38425.1"/>
    </source>
</evidence>
<dbReference type="Proteomes" id="UP000306918">
    <property type="component" value="Unassembled WGS sequence"/>
</dbReference>
<accession>A0A4S8HT05</accession>
<dbReference type="SUPFAM" id="SSF82771">
    <property type="entry name" value="GIY-YIG endonuclease"/>
    <property type="match status" value="1"/>
</dbReference>
<protein>
    <submittedName>
        <fullName evidence="3">GIY-YIG nuclease family protein</fullName>
    </submittedName>
</protein>
<reference evidence="3 4" key="1">
    <citation type="submission" date="2019-04" db="EMBL/GenBank/DDBJ databases">
        <title>Niastella caeni sp. nov., isolated from activated sludge.</title>
        <authorList>
            <person name="Sheng M."/>
        </authorList>
    </citation>
    <scope>NUCLEOTIDE SEQUENCE [LARGE SCALE GENOMIC DNA]</scope>
    <source>
        <strain evidence="3 4">HX-2-15</strain>
    </source>
</reference>
<dbReference type="InterPro" id="IPR000305">
    <property type="entry name" value="GIY-YIG_endonuc"/>
</dbReference>
<dbReference type="PANTHER" id="PTHR34477:SF1">
    <property type="entry name" value="UPF0213 PROTEIN YHBQ"/>
    <property type="match status" value="1"/>
</dbReference>
<comment type="similarity">
    <text evidence="1">Belongs to the UPF0213 family.</text>
</comment>
<dbReference type="EMBL" id="STFF01000004">
    <property type="protein sequence ID" value="THU38425.1"/>
    <property type="molecule type" value="Genomic_DNA"/>
</dbReference>
<name>A0A4S8HT05_9BACT</name>
<evidence type="ECO:0000313" key="4">
    <source>
        <dbReference type="Proteomes" id="UP000306918"/>
    </source>
</evidence>
<keyword evidence="4" id="KW-1185">Reference proteome</keyword>
<sequence>MIYLDGPQNAYYVYIILCEDGSYYIGLTNDLVKRFKEHQTGVYATCYTFRKRPLQLQYYEMIPFLQDAIQREKQLKGWTKAKKKALVDRNLHKLQLLAECQNFTHHKYKDSH</sequence>
<dbReference type="InterPro" id="IPR050190">
    <property type="entry name" value="UPF0213_domain"/>
</dbReference>
<dbReference type="SMART" id="SM00465">
    <property type="entry name" value="GIYc"/>
    <property type="match status" value="1"/>
</dbReference>
<feature type="domain" description="GIY-YIG" evidence="2">
    <location>
        <begin position="9"/>
        <end position="85"/>
    </location>
</feature>
<dbReference type="OrthoDB" id="1495241at2"/>
<dbReference type="Pfam" id="PF01541">
    <property type="entry name" value="GIY-YIG"/>
    <property type="match status" value="1"/>
</dbReference>
<dbReference type="CDD" id="cd10456">
    <property type="entry name" value="GIY-YIG_UPF0213"/>
    <property type="match status" value="1"/>
</dbReference>
<comment type="caution">
    <text evidence="3">The sequence shown here is derived from an EMBL/GenBank/DDBJ whole genome shotgun (WGS) entry which is preliminary data.</text>
</comment>
<gene>
    <name evidence="3" type="ORF">FAM09_17300</name>
</gene>
<proteinExistence type="inferred from homology"/>
<organism evidence="3 4">
    <name type="scientific">Niastella caeni</name>
    <dbReference type="NCBI Taxonomy" id="2569763"/>
    <lineage>
        <taxon>Bacteria</taxon>
        <taxon>Pseudomonadati</taxon>
        <taxon>Bacteroidota</taxon>
        <taxon>Chitinophagia</taxon>
        <taxon>Chitinophagales</taxon>
        <taxon>Chitinophagaceae</taxon>
        <taxon>Niastella</taxon>
    </lineage>
</organism>